<feature type="site" description="Important for catalytic activity" evidence="19">
    <location>
        <position position="26"/>
    </location>
</feature>
<keyword evidence="8 20" id="KW-0808">Transferase</keyword>
<evidence type="ECO:0000256" key="2">
    <source>
        <dbReference type="ARBA" id="ARBA00001936"/>
    </source>
</evidence>
<dbReference type="PROSITE" id="PS00801">
    <property type="entry name" value="TRANSKETOLASE_1"/>
    <property type="match status" value="1"/>
</dbReference>
<keyword evidence="12 17" id="KW-0786">Thiamine pyrophosphate</keyword>
<evidence type="ECO:0000256" key="3">
    <source>
        <dbReference type="ARBA" id="ARBA00001941"/>
    </source>
</evidence>
<evidence type="ECO:0000256" key="5">
    <source>
        <dbReference type="ARBA" id="ARBA00007131"/>
    </source>
</evidence>
<comment type="cofactor">
    <cofactor evidence="2">
        <name>Mn(2+)</name>
        <dbReference type="ChEBI" id="CHEBI:29035"/>
    </cofactor>
</comment>
<feature type="binding site" evidence="16">
    <location>
        <position position="466"/>
    </location>
    <ligand>
        <name>substrate</name>
    </ligand>
</feature>
<feature type="binding site" evidence="16">
    <location>
        <position position="513"/>
    </location>
    <ligand>
        <name>substrate</name>
    </ligand>
</feature>
<feature type="binding site" evidence="18">
    <location>
        <position position="155"/>
    </location>
    <ligand>
        <name>Mg(2+)</name>
        <dbReference type="ChEBI" id="CHEBI:18420"/>
    </ligand>
</feature>
<comment type="catalytic activity">
    <reaction evidence="13 20">
        <text>D-sedoheptulose 7-phosphate + D-glyceraldehyde 3-phosphate = aldehydo-D-ribose 5-phosphate + D-xylulose 5-phosphate</text>
        <dbReference type="Rhea" id="RHEA:10508"/>
        <dbReference type="ChEBI" id="CHEBI:57483"/>
        <dbReference type="ChEBI" id="CHEBI:57737"/>
        <dbReference type="ChEBI" id="CHEBI:58273"/>
        <dbReference type="ChEBI" id="CHEBI:59776"/>
        <dbReference type="EC" id="2.2.1.1"/>
    </reaction>
</comment>
<feature type="active site" description="Proton donor" evidence="15">
    <location>
        <position position="404"/>
    </location>
</feature>
<feature type="binding site" evidence="16">
    <location>
        <position position="259"/>
    </location>
    <ligand>
        <name>substrate</name>
    </ligand>
</feature>
<comment type="similarity">
    <text evidence="5 20">Belongs to the transketolase family.</text>
</comment>
<feature type="binding site" evidence="16">
    <location>
        <position position="454"/>
    </location>
    <ligand>
        <name>substrate</name>
    </ligand>
</feature>
<comment type="subunit">
    <text evidence="6 20">Homodimer.</text>
</comment>
<evidence type="ECO:0000256" key="15">
    <source>
        <dbReference type="PIRSR" id="PIRSR605478-1"/>
    </source>
</evidence>
<dbReference type="CDD" id="cd07033">
    <property type="entry name" value="TPP_PYR_DXS_TK_like"/>
    <property type="match status" value="1"/>
</dbReference>
<evidence type="ECO:0000256" key="14">
    <source>
        <dbReference type="NCBIfam" id="TIGR00232"/>
    </source>
</evidence>
<dbReference type="Gene3D" id="3.40.50.970">
    <property type="match status" value="2"/>
</dbReference>
<dbReference type="GO" id="GO:0046872">
    <property type="term" value="F:metal ion binding"/>
    <property type="evidence" value="ECO:0007669"/>
    <property type="project" value="UniProtKB-KW"/>
</dbReference>
<dbReference type="Pfam" id="PF02779">
    <property type="entry name" value="Transket_pyr"/>
    <property type="match status" value="1"/>
</dbReference>
<evidence type="ECO:0000256" key="19">
    <source>
        <dbReference type="PIRSR" id="PIRSR605478-5"/>
    </source>
</evidence>
<evidence type="ECO:0000256" key="18">
    <source>
        <dbReference type="PIRSR" id="PIRSR605478-4"/>
    </source>
</evidence>
<feature type="binding site" evidence="16">
    <location>
        <position position="378"/>
    </location>
    <ligand>
        <name>substrate</name>
    </ligand>
</feature>
<evidence type="ECO:0000256" key="9">
    <source>
        <dbReference type="ARBA" id="ARBA00022723"/>
    </source>
</evidence>
<feature type="binding site" evidence="16">
    <location>
        <position position="462"/>
    </location>
    <ligand>
        <name>substrate</name>
    </ligand>
</feature>
<dbReference type="NCBIfam" id="TIGR00232">
    <property type="entry name" value="tktlase_bact"/>
    <property type="match status" value="1"/>
</dbReference>
<dbReference type="InterPro" id="IPR009014">
    <property type="entry name" value="Transketo_C/PFOR_II"/>
</dbReference>
<dbReference type="EMBL" id="CP025057">
    <property type="protein sequence ID" value="AUB31622.1"/>
    <property type="molecule type" value="Genomic_DNA"/>
</dbReference>
<dbReference type="SMART" id="SM00861">
    <property type="entry name" value="Transket_pyr"/>
    <property type="match status" value="1"/>
</dbReference>
<dbReference type="Gene3D" id="3.40.50.920">
    <property type="match status" value="1"/>
</dbReference>
<reference evidence="22 23" key="1">
    <citation type="submission" date="2017-12" db="EMBL/GenBank/DDBJ databases">
        <title>Complete genome sequence of Spiroplasma floricola 23-6 (ATCC 29989).</title>
        <authorList>
            <person name="Tsai Y.-M."/>
            <person name="Wu P.-S."/>
            <person name="Lo W.-S."/>
            <person name="Kuo C.-H."/>
        </authorList>
    </citation>
    <scope>NUCLEOTIDE SEQUENCE [LARGE SCALE GENOMIC DNA]</scope>
    <source>
        <strain evidence="22 23">23-6</strain>
    </source>
</reference>
<evidence type="ECO:0000256" key="13">
    <source>
        <dbReference type="ARBA" id="ARBA00049473"/>
    </source>
</evidence>
<proteinExistence type="inferred from homology"/>
<feature type="binding site" evidence="18">
    <location>
        <position position="187"/>
    </location>
    <ligand>
        <name>Mg(2+)</name>
        <dbReference type="ChEBI" id="CHEBI:18420"/>
    </ligand>
</feature>
<dbReference type="InterPro" id="IPR055152">
    <property type="entry name" value="Transketolase-like_C_2"/>
</dbReference>
<dbReference type="InterPro" id="IPR020826">
    <property type="entry name" value="Transketolase_BS"/>
</dbReference>
<feature type="binding site" evidence="17">
    <location>
        <position position="185"/>
    </location>
    <ligand>
        <name>thiamine diphosphate</name>
        <dbReference type="ChEBI" id="CHEBI:58937"/>
    </ligand>
</feature>
<comment type="cofactor">
    <cofactor evidence="3">
        <name>Co(2+)</name>
        <dbReference type="ChEBI" id="CHEBI:48828"/>
    </cofactor>
</comment>
<comment type="function">
    <text evidence="4 20">Catalyzes the transfer of a two-carbon ketol group from a ketose donor to an aldose acceptor, via a covalent intermediate with the cofactor thiamine pyrophosphate.</text>
</comment>
<feature type="domain" description="Transketolase-like pyrimidine-binding" evidence="21">
    <location>
        <begin position="348"/>
        <end position="518"/>
    </location>
</feature>
<protein>
    <recommendedName>
        <fullName evidence="7 14">Transketolase</fullName>
        <ecNumber evidence="7 14">2.2.1.1</ecNumber>
    </recommendedName>
</protein>
<dbReference type="Pfam" id="PF00456">
    <property type="entry name" value="Transketolase_N"/>
    <property type="match status" value="1"/>
</dbReference>
<dbReference type="PANTHER" id="PTHR43522:SF2">
    <property type="entry name" value="TRANSKETOLASE 1-RELATED"/>
    <property type="match status" value="1"/>
</dbReference>
<name>A0A2K8SDW7_9MOLU</name>
<evidence type="ECO:0000256" key="11">
    <source>
        <dbReference type="ARBA" id="ARBA00022842"/>
    </source>
</evidence>
<accession>A0A2K8SDW7</accession>
<feature type="site" description="Important for catalytic activity" evidence="19">
    <location>
        <position position="259"/>
    </location>
</feature>
<dbReference type="GO" id="GO:0005829">
    <property type="term" value="C:cytosol"/>
    <property type="evidence" value="ECO:0007669"/>
    <property type="project" value="TreeGrafter"/>
</dbReference>
<dbReference type="Pfam" id="PF22613">
    <property type="entry name" value="Transketolase_C_1"/>
    <property type="match status" value="1"/>
</dbReference>
<dbReference type="FunFam" id="3.40.50.970:FF:000004">
    <property type="entry name" value="Transketolase"/>
    <property type="match status" value="1"/>
</dbReference>
<gene>
    <name evidence="22" type="primary">tkt</name>
    <name evidence="22" type="ORF">SFLOR_v1c05700</name>
</gene>
<evidence type="ECO:0000313" key="22">
    <source>
        <dbReference type="EMBL" id="AUB31622.1"/>
    </source>
</evidence>
<dbReference type="GO" id="GO:0006098">
    <property type="term" value="P:pentose-phosphate shunt"/>
    <property type="evidence" value="ECO:0007669"/>
    <property type="project" value="TreeGrafter"/>
</dbReference>
<dbReference type="InterPro" id="IPR005475">
    <property type="entry name" value="Transketolase-like_Pyr-bd"/>
</dbReference>
<keyword evidence="10 20" id="KW-0106">Calcium</keyword>
<feature type="binding site" evidence="17">
    <location>
        <position position="430"/>
    </location>
    <ligand>
        <name>thiamine diphosphate</name>
        <dbReference type="ChEBI" id="CHEBI:58937"/>
    </ligand>
</feature>
<dbReference type="AlphaFoldDB" id="A0A2K8SDW7"/>
<organism evidence="22 23">
    <name type="scientific">Spiroplasma floricola 23-6</name>
    <dbReference type="NCBI Taxonomy" id="1336749"/>
    <lineage>
        <taxon>Bacteria</taxon>
        <taxon>Bacillati</taxon>
        <taxon>Mycoplasmatota</taxon>
        <taxon>Mollicutes</taxon>
        <taxon>Entomoplasmatales</taxon>
        <taxon>Spiroplasmataceae</taxon>
        <taxon>Spiroplasma</taxon>
    </lineage>
</organism>
<feature type="binding site" evidence="17">
    <location>
        <begin position="114"/>
        <end position="116"/>
    </location>
    <ligand>
        <name>thiamine diphosphate</name>
        <dbReference type="ChEBI" id="CHEBI:58937"/>
    </ligand>
</feature>
<evidence type="ECO:0000313" key="23">
    <source>
        <dbReference type="Proteomes" id="UP000231823"/>
    </source>
</evidence>
<dbReference type="PANTHER" id="PTHR43522">
    <property type="entry name" value="TRANSKETOLASE"/>
    <property type="match status" value="1"/>
</dbReference>
<evidence type="ECO:0000259" key="21">
    <source>
        <dbReference type="SMART" id="SM00861"/>
    </source>
</evidence>
<dbReference type="NCBIfam" id="NF004558">
    <property type="entry name" value="PRK05899.2-4"/>
    <property type="match status" value="1"/>
</dbReference>
<keyword evidence="23" id="KW-1185">Reference proteome</keyword>
<dbReference type="InterPro" id="IPR005474">
    <property type="entry name" value="Transketolase_N"/>
</dbReference>
<evidence type="ECO:0000256" key="4">
    <source>
        <dbReference type="ARBA" id="ARBA00002931"/>
    </source>
</evidence>
<dbReference type="RefSeq" id="WP_100916604.1">
    <property type="nucleotide sequence ID" value="NZ_CP025057.1"/>
</dbReference>
<comment type="cofactor">
    <cofactor evidence="18">
        <name>Mg(2+)</name>
        <dbReference type="ChEBI" id="CHEBI:18420"/>
    </cofactor>
    <text evidence="18">Binds 1 Mg(2+) ion per subunit. Can also utilize other divalent metal cations, such as Ca(2+), Mn(2+) and Co(2+).</text>
</comment>
<evidence type="ECO:0000256" key="6">
    <source>
        <dbReference type="ARBA" id="ARBA00011738"/>
    </source>
</evidence>
<sequence>MNKDNKNLNALRILGIEAVNKANSGHPGIVLGAGPIVYTLFTKLMNLNPKNPSWFNRDRFVLSAGHGSALLYSALHLSGFDLSIEEMKKFRQLNSKTPGHPEFGHTQGVEATTGPLGQGFAMGVGMALAESHLASKYNTDKHEVINHFTYVLCGDGDLQEGVCQEAISFAGRYKLNKLVVLHDSNDIQLDAPVKVAQSEDIQAKFKAAGWNTLKVENGEDLKAIEKAIENAQKSDKPTYIEVKTIIGIGSTNQGTTKVHGAPLGTDITTVKQYFNWNEPEFTIPKEVSDFWKVNVLNRGVAQNDQWDKMFEVYQKENPQLAEQLLKSINKDWNIDLKELEALNKGTEQATRVSSGEVFNLLSKNIPAMIGGSADLCESTKIKGADGNYDFNSKKGRNIMYGVREFAMSSINNGIALHGGLLPVASGFFVFADYLKPALRMSAIMKLQTLSVFTHDSVAVGEDGPTHQPIEQLAMLRSIPNMSVYRPCDMAETIASYYNALNNKNNPSVIIATRQNLKELDHSKTIVDDVKKGAYILSKTDKANITLIATGSEVSLALEVKNELEKNNQKVNVVSMPNMNEFLKQSKDYQDSIIDKKTIRFSIELSSTYGWHRFLGDSGKAYGIDTFGYSAPAGDVIKEIKFTSSEISKDILNHLK</sequence>
<evidence type="ECO:0000256" key="16">
    <source>
        <dbReference type="PIRSR" id="PIRSR605478-2"/>
    </source>
</evidence>
<dbReference type="InterPro" id="IPR029061">
    <property type="entry name" value="THDP-binding"/>
</dbReference>
<dbReference type="EC" id="2.2.1.1" evidence="7 14"/>
<dbReference type="OrthoDB" id="8732661at2"/>
<dbReference type="InterPro" id="IPR005478">
    <property type="entry name" value="Transketolase_bac-like"/>
</dbReference>
<feature type="binding site" evidence="16">
    <location>
        <position position="351"/>
    </location>
    <ligand>
        <name>substrate</name>
    </ligand>
</feature>
<dbReference type="Proteomes" id="UP000231823">
    <property type="component" value="Chromosome"/>
</dbReference>
<evidence type="ECO:0000256" key="7">
    <source>
        <dbReference type="ARBA" id="ARBA00013152"/>
    </source>
</evidence>
<keyword evidence="11 18" id="KW-0460">Magnesium</keyword>
<evidence type="ECO:0000256" key="8">
    <source>
        <dbReference type="ARBA" id="ARBA00022679"/>
    </source>
</evidence>
<evidence type="ECO:0000256" key="10">
    <source>
        <dbReference type="ARBA" id="ARBA00022837"/>
    </source>
</evidence>
<evidence type="ECO:0000256" key="17">
    <source>
        <dbReference type="PIRSR" id="PIRSR605478-3"/>
    </source>
</evidence>
<comment type="cofactor">
    <cofactor evidence="20">
        <name>Mg(2+)</name>
        <dbReference type="ChEBI" id="CHEBI:18420"/>
    </cofactor>
    <cofactor evidence="20">
        <name>Ca(2+)</name>
        <dbReference type="ChEBI" id="CHEBI:29108"/>
    </cofactor>
    <cofactor evidence="20">
        <name>Mn(2+)</name>
        <dbReference type="ChEBI" id="CHEBI:29035"/>
    </cofactor>
    <cofactor evidence="20">
        <name>Co(2+)</name>
        <dbReference type="ChEBI" id="CHEBI:48828"/>
    </cofactor>
    <text evidence="20">Binds 1 Mg(2+) ion per subunit. Can also utilize other divalent metal cations, such as Ca(2+), Mn(2+) and Co(2+).</text>
</comment>
<dbReference type="SUPFAM" id="SSF52922">
    <property type="entry name" value="TK C-terminal domain-like"/>
    <property type="match status" value="1"/>
</dbReference>
<dbReference type="GO" id="GO:0004802">
    <property type="term" value="F:transketolase activity"/>
    <property type="evidence" value="ECO:0007669"/>
    <property type="project" value="UniProtKB-UniRule"/>
</dbReference>
<feature type="binding site" evidence="17">
    <location>
        <position position="156"/>
    </location>
    <ligand>
        <name>thiamine diphosphate</name>
        <dbReference type="ChEBI" id="CHEBI:58937"/>
    </ligand>
</feature>
<evidence type="ECO:0000256" key="12">
    <source>
        <dbReference type="ARBA" id="ARBA00023052"/>
    </source>
</evidence>
<feature type="binding site" evidence="16">
    <location>
        <position position="26"/>
    </location>
    <ligand>
        <name>substrate</name>
    </ligand>
</feature>
<dbReference type="CDD" id="cd02012">
    <property type="entry name" value="TPP_TK"/>
    <property type="match status" value="1"/>
</dbReference>
<dbReference type="PROSITE" id="PS00802">
    <property type="entry name" value="TRANSKETOLASE_2"/>
    <property type="match status" value="1"/>
</dbReference>
<dbReference type="InterPro" id="IPR049557">
    <property type="entry name" value="Transketolase_CS"/>
</dbReference>
<keyword evidence="9 18" id="KW-0479">Metal-binding</keyword>
<dbReference type="KEGG" id="sfz:SFLOR_v1c05700"/>
<evidence type="ECO:0000256" key="1">
    <source>
        <dbReference type="ARBA" id="ARBA00001913"/>
    </source>
</evidence>
<feature type="binding site" evidence="17">
    <location>
        <position position="259"/>
    </location>
    <ligand>
        <name>thiamine diphosphate</name>
        <dbReference type="ChEBI" id="CHEBI:58937"/>
    </ligand>
</feature>
<comment type="cofactor">
    <cofactor evidence="17">
        <name>thiamine diphosphate</name>
        <dbReference type="ChEBI" id="CHEBI:58937"/>
    </cofactor>
    <text evidence="17">Binds 1 thiamine pyrophosphate per subunit. During the reaction, the substrate forms a covalent intermediate with the cofactor.</text>
</comment>
<dbReference type="SUPFAM" id="SSF52518">
    <property type="entry name" value="Thiamin diphosphate-binding fold (THDP-binding)"/>
    <property type="match status" value="2"/>
</dbReference>
<dbReference type="FunFam" id="3.40.50.970:FF:000045">
    <property type="entry name" value="Transketolase"/>
    <property type="match status" value="1"/>
</dbReference>
<feature type="binding site" evidence="17">
    <location>
        <position position="66"/>
    </location>
    <ligand>
        <name>thiamine diphosphate</name>
        <dbReference type="ChEBI" id="CHEBI:58937"/>
    </ligand>
</feature>
<feature type="binding site" evidence="18">
    <location>
        <position position="185"/>
    </location>
    <ligand>
        <name>Mg(2+)</name>
        <dbReference type="ChEBI" id="CHEBI:18420"/>
    </ligand>
</feature>
<comment type="cofactor">
    <cofactor evidence="1">
        <name>Ca(2+)</name>
        <dbReference type="ChEBI" id="CHEBI:29108"/>
    </cofactor>
</comment>
<evidence type="ECO:0000256" key="20">
    <source>
        <dbReference type="RuleBase" id="RU004996"/>
    </source>
</evidence>
<dbReference type="InterPro" id="IPR033247">
    <property type="entry name" value="Transketolase_fam"/>
</dbReference>